<evidence type="ECO:0000256" key="3">
    <source>
        <dbReference type="SAM" id="Coils"/>
    </source>
</evidence>
<dbReference type="OMA" id="IGPTLIK"/>
<keyword evidence="2" id="KW-0143">Chaperone</keyword>
<dbReference type="eggNOG" id="KOG3478">
    <property type="taxonomic scope" value="Eukaryota"/>
</dbReference>
<sequence length="132" mass="14744">MAQPGRSPEVDAELKKLQGVQSELQALAASRSQFYQQANENGMVKQELDLLEDEAPVFKLVGPVLIKQDLEEAKQNVAKRLELIEREMAKVSKAFEEKQKEEAAIGDEIMRMQGGMKERAAEEARKIMEGAA</sequence>
<evidence type="ECO:0000313" key="5">
    <source>
        <dbReference type="Proteomes" id="UP000002630"/>
    </source>
</evidence>
<accession>D7FLS7</accession>
<proteinExistence type="inferred from homology"/>
<comment type="similarity">
    <text evidence="1">Belongs to the prefoldin subunit beta family.</text>
</comment>
<dbReference type="FunCoup" id="D7FLS7">
    <property type="interactions" value="235"/>
</dbReference>
<protein>
    <recommendedName>
        <fullName evidence="6">Prefoldin subunit 6</fullName>
    </recommendedName>
</protein>
<dbReference type="FunFam" id="1.10.287.370:FF:000003">
    <property type="entry name" value="Prefoldin subunit 6"/>
    <property type="match status" value="1"/>
</dbReference>
<dbReference type="InterPro" id="IPR002777">
    <property type="entry name" value="PFD_beta-like"/>
</dbReference>
<evidence type="ECO:0000256" key="2">
    <source>
        <dbReference type="ARBA" id="ARBA00023186"/>
    </source>
</evidence>
<dbReference type="Gene3D" id="1.10.287.370">
    <property type="match status" value="1"/>
</dbReference>
<evidence type="ECO:0000256" key="1">
    <source>
        <dbReference type="ARBA" id="ARBA00008045"/>
    </source>
</evidence>
<dbReference type="Proteomes" id="UP000002630">
    <property type="component" value="Linkage Group LG09"/>
</dbReference>
<dbReference type="Pfam" id="PF01920">
    <property type="entry name" value="Prefoldin_2"/>
    <property type="match status" value="1"/>
</dbReference>
<dbReference type="GO" id="GO:0051131">
    <property type="term" value="P:chaperone-mediated protein complex assembly"/>
    <property type="evidence" value="ECO:0007669"/>
    <property type="project" value="TreeGrafter"/>
</dbReference>
<dbReference type="OrthoDB" id="248120at2759"/>
<reference evidence="4 5" key="1">
    <citation type="journal article" date="2010" name="Nature">
        <title>The Ectocarpus genome and the independent evolution of multicellularity in brown algae.</title>
        <authorList>
            <person name="Cock J.M."/>
            <person name="Sterck L."/>
            <person name="Rouze P."/>
            <person name="Scornet D."/>
            <person name="Allen A.E."/>
            <person name="Amoutzias G."/>
            <person name="Anthouard V."/>
            <person name="Artiguenave F."/>
            <person name="Aury J.M."/>
            <person name="Badger J.H."/>
            <person name="Beszteri B."/>
            <person name="Billiau K."/>
            <person name="Bonnet E."/>
            <person name="Bothwell J.H."/>
            <person name="Bowler C."/>
            <person name="Boyen C."/>
            <person name="Brownlee C."/>
            <person name="Carrano C.J."/>
            <person name="Charrier B."/>
            <person name="Cho G.Y."/>
            <person name="Coelho S.M."/>
            <person name="Collen J."/>
            <person name="Corre E."/>
            <person name="Da Silva C."/>
            <person name="Delage L."/>
            <person name="Delaroque N."/>
            <person name="Dittami S.M."/>
            <person name="Doulbeau S."/>
            <person name="Elias M."/>
            <person name="Farnham G."/>
            <person name="Gachon C.M."/>
            <person name="Gschloessl B."/>
            <person name="Heesch S."/>
            <person name="Jabbari K."/>
            <person name="Jubin C."/>
            <person name="Kawai H."/>
            <person name="Kimura K."/>
            <person name="Kloareg B."/>
            <person name="Kupper F.C."/>
            <person name="Lang D."/>
            <person name="Le Bail A."/>
            <person name="Leblanc C."/>
            <person name="Lerouge P."/>
            <person name="Lohr M."/>
            <person name="Lopez P.J."/>
            <person name="Martens C."/>
            <person name="Maumus F."/>
            <person name="Michel G."/>
            <person name="Miranda-Saavedra D."/>
            <person name="Morales J."/>
            <person name="Moreau H."/>
            <person name="Motomura T."/>
            <person name="Nagasato C."/>
            <person name="Napoli C.A."/>
            <person name="Nelson D.R."/>
            <person name="Nyvall-Collen P."/>
            <person name="Peters A.F."/>
            <person name="Pommier C."/>
            <person name="Potin P."/>
            <person name="Poulain J."/>
            <person name="Quesneville H."/>
            <person name="Read B."/>
            <person name="Rensing S.A."/>
            <person name="Ritter A."/>
            <person name="Rousvoal S."/>
            <person name="Samanta M."/>
            <person name="Samson G."/>
            <person name="Schroeder D.C."/>
            <person name="Segurens B."/>
            <person name="Strittmatter M."/>
            <person name="Tonon T."/>
            <person name="Tregear J.W."/>
            <person name="Valentin K."/>
            <person name="von Dassow P."/>
            <person name="Yamagishi T."/>
            <person name="Van de Peer Y."/>
            <person name="Wincker P."/>
        </authorList>
    </citation>
    <scope>NUCLEOTIDE SEQUENCE [LARGE SCALE GENOMIC DNA]</scope>
    <source>
        <strain evidence="5">Ec32 / CCAP1310/4</strain>
    </source>
</reference>
<dbReference type="GO" id="GO:0051082">
    <property type="term" value="F:unfolded protein binding"/>
    <property type="evidence" value="ECO:0007669"/>
    <property type="project" value="InterPro"/>
</dbReference>
<name>D7FLS7_ECTSI</name>
<dbReference type="CDD" id="cd23161">
    <property type="entry name" value="Prefoldin_6"/>
    <property type="match status" value="1"/>
</dbReference>
<dbReference type="AlphaFoldDB" id="D7FLS7"/>
<dbReference type="SUPFAM" id="SSF46579">
    <property type="entry name" value="Prefoldin"/>
    <property type="match status" value="1"/>
</dbReference>
<gene>
    <name evidence="4" type="ORF">Esi_0160_0054</name>
</gene>
<dbReference type="GO" id="GO:0005737">
    <property type="term" value="C:cytoplasm"/>
    <property type="evidence" value="ECO:0007669"/>
    <property type="project" value="TreeGrafter"/>
</dbReference>
<organism evidence="4 5">
    <name type="scientific">Ectocarpus siliculosus</name>
    <name type="common">Brown alga</name>
    <name type="synonym">Conferva siliculosa</name>
    <dbReference type="NCBI Taxonomy" id="2880"/>
    <lineage>
        <taxon>Eukaryota</taxon>
        <taxon>Sar</taxon>
        <taxon>Stramenopiles</taxon>
        <taxon>Ochrophyta</taxon>
        <taxon>PX clade</taxon>
        <taxon>Phaeophyceae</taxon>
        <taxon>Ectocarpales</taxon>
        <taxon>Ectocarpaceae</taxon>
        <taxon>Ectocarpus</taxon>
    </lineage>
</organism>
<dbReference type="GO" id="GO:0051087">
    <property type="term" value="F:protein-folding chaperone binding"/>
    <property type="evidence" value="ECO:0007669"/>
    <property type="project" value="TreeGrafter"/>
</dbReference>
<keyword evidence="5" id="KW-1185">Reference proteome</keyword>
<keyword evidence="3" id="KW-0175">Coiled coil</keyword>
<dbReference type="PANTHER" id="PTHR21431">
    <property type="entry name" value="PREFOLDIN SUBUNIT 6"/>
    <property type="match status" value="1"/>
</dbReference>
<dbReference type="InParanoid" id="D7FLS7"/>
<dbReference type="InterPro" id="IPR009053">
    <property type="entry name" value="Prefoldin"/>
</dbReference>
<dbReference type="GO" id="GO:0006457">
    <property type="term" value="P:protein folding"/>
    <property type="evidence" value="ECO:0007669"/>
    <property type="project" value="InterPro"/>
</dbReference>
<evidence type="ECO:0000313" key="4">
    <source>
        <dbReference type="EMBL" id="CBJ29752.1"/>
    </source>
</evidence>
<dbReference type="PANTHER" id="PTHR21431:SF0">
    <property type="entry name" value="PREFOLDIN SUBUNIT 6"/>
    <property type="match status" value="1"/>
</dbReference>
<dbReference type="EMBL" id="FN648144">
    <property type="protein sequence ID" value="CBJ29752.1"/>
    <property type="molecule type" value="Genomic_DNA"/>
</dbReference>
<dbReference type="GO" id="GO:0016272">
    <property type="term" value="C:prefoldin complex"/>
    <property type="evidence" value="ECO:0007669"/>
    <property type="project" value="InterPro"/>
</dbReference>
<dbReference type="EMBL" id="FN649734">
    <property type="protein sequence ID" value="CBJ29752.1"/>
    <property type="molecule type" value="Genomic_DNA"/>
</dbReference>
<evidence type="ECO:0008006" key="6">
    <source>
        <dbReference type="Google" id="ProtNLM"/>
    </source>
</evidence>
<feature type="coiled-coil region" evidence="3">
    <location>
        <begin position="67"/>
        <end position="101"/>
    </location>
</feature>
<dbReference type="STRING" id="2880.D7FLS7"/>